<evidence type="ECO:0000313" key="6">
    <source>
        <dbReference type="EMBL" id="CAD8110684.1"/>
    </source>
</evidence>
<organism evidence="6 7">
    <name type="scientific">Paramecium sonneborni</name>
    <dbReference type="NCBI Taxonomy" id="65129"/>
    <lineage>
        <taxon>Eukaryota</taxon>
        <taxon>Sar</taxon>
        <taxon>Alveolata</taxon>
        <taxon>Ciliophora</taxon>
        <taxon>Intramacronucleata</taxon>
        <taxon>Oligohymenophorea</taxon>
        <taxon>Peniculida</taxon>
        <taxon>Parameciidae</taxon>
        <taxon>Paramecium</taxon>
    </lineage>
</organism>
<evidence type="ECO:0000259" key="5">
    <source>
        <dbReference type="PROSITE" id="PS50011"/>
    </source>
</evidence>
<dbReference type="GO" id="GO:0010506">
    <property type="term" value="P:regulation of autophagy"/>
    <property type="evidence" value="ECO:0007669"/>
    <property type="project" value="InterPro"/>
</dbReference>
<name>A0A8S1Q695_9CILI</name>
<dbReference type="GO" id="GO:0016020">
    <property type="term" value="C:membrane"/>
    <property type="evidence" value="ECO:0007669"/>
    <property type="project" value="TreeGrafter"/>
</dbReference>
<accession>A0A8S1Q695</accession>
<dbReference type="GO" id="GO:0005829">
    <property type="term" value="C:cytosol"/>
    <property type="evidence" value="ECO:0007669"/>
    <property type="project" value="TreeGrafter"/>
</dbReference>
<dbReference type="PROSITE" id="PS00108">
    <property type="entry name" value="PROTEIN_KINASE_ST"/>
    <property type="match status" value="1"/>
</dbReference>
<dbReference type="PROSITE" id="PS50011">
    <property type="entry name" value="PROTEIN_KINASE_DOM"/>
    <property type="match status" value="1"/>
</dbReference>
<keyword evidence="1" id="KW-0808">Transferase</keyword>
<dbReference type="PANTHER" id="PTHR24348:SF22">
    <property type="entry name" value="NON-SPECIFIC SERINE_THREONINE PROTEIN KINASE"/>
    <property type="match status" value="1"/>
</dbReference>
<dbReference type="OrthoDB" id="3256376at2759"/>
<protein>
    <recommendedName>
        <fullName evidence="5">Protein kinase domain-containing protein</fullName>
    </recommendedName>
</protein>
<dbReference type="InterPro" id="IPR000719">
    <property type="entry name" value="Prot_kinase_dom"/>
</dbReference>
<gene>
    <name evidence="6" type="ORF">PSON_ATCC_30995.1.T0960127</name>
</gene>
<evidence type="ECO:0000256" key="1">
    <source>
        <dbReference type="ARBA" id="ARBA00022679"/>
    </source>
</evidence>
<keyword evidence="2" id="KW-0547">Nucleotide-binding</keyword>
<sequence length="548" mass="65429">MTTQIKVNSKKFQDFYKIKKDIFFGEGYFGQVYACEKIDDPDKQKYCVKIIPIAQKKKDVKGSKYEEVISTALKNYSQNKKEFLNFVQIYDTFKNDEELYIVMEQCDEDLSKEFERMQKKNIWYTEEEVFNIIRQTITGFQQLYNLNIIHRDIKPENILIKKEKNSQKKIYKIGDFGVGRLVEDINNQDEKLTRIGTLNYMSPQLIYNEIATAKCDIFSYGILFYQICYKGELPYDCSSIIKFNKSLTSLKEKPFKTPPLGYSRADVLKDLIEKMIVYEESQRASFEEIFNHQVMFVRGIQETQLFSQVISSQLIESNINLNLNQQSQQEKNKIQAITQDFQMYQRLLEVFYNRFKICSYFNQQIDCNQQNYYLHLIIYLIAKQQLEYALAIIYIRPQDIHPIILEDNHELSLIQKLYQIQTALQDHRQNFFEFLDYRQLIQATFHKFLKKLFAFQNEIQLKLVNSAIKQDEEFVKIIRESQFQKIEISQLIKSLKNIQKSKSISLQKDLQELLDKIIDFDNKYPISLYKSDIDLKEIFPFQIQSYIY</sequence>
<dbReference type="SMART" id="SM00220">
    <property type="entry name" value="S_TKc"/>
    <property type="match status" value="1"/>
</dbReference>
<keyword evidence="3" id="KW-0418">Kinase</keyword>
<dbReference type="PANTHER" id="PTHR24348">
    <property type="entry name" value="SERINE/THREONINE-PROTEIN KINASE UNC-51-RELATED"/>
    <property type="match status" value="1"/>
</dbReference>
<dbReference type="GO" id="GO:0005524">
    <property type="term" value="F:ATP binding"/>
    <property type="evidence" value="ECO:0007669"/>
    <property type="project" value="UniProtKB-KW"/>
</dbReference>
<dbReference type="InterPro" id="IPR008271">
    <property type="entry name" value="Ser/Thr_kinase_AS"/>
</dbReference>
<dbReference type="Proteomes" id="UP000692954">
    <property type="component" value="Unassembled WGS sequence"/>
</dbReference>
<dbReference type="GO" id="GO:0004674">
    <property type="term" value="F:protein serine/threonine kinase activity"/>
    <property type="evidence" value="ECO:0007669"/>
    <property type="project" value="InterPro"/>
</dbReference>
<evidence type="ECO:0000313" key="7">
    <source>
        <dbReference type="Proteomes" id="UP000692954"/>
    </source>
</evidence>
<evidence type="ECO:0000256" key="4">
    <source>
        <dbReference type="ARBA" id="ARBA00022840"/>
    </source>
</evidence>
<dbReference type="GO" id="GO:0005776">
    <property type="term" value="C:autophagosome"/>
    <property type="evidence" value="ECO:0007669"/>
    <property type="project" value="TreeGrafter"/>
</dbReference>
<proteinExistence type="predicted"/>
<dbReference type="Pfam" id="PF00069">
    <property type="entry name" value="Pkinase"/>
    <property type="match status" value="1"/>
</dbReference>
<keyword evidence="4" id="KW-0067">ATP-binding</keyword>
<evidence type="ECO:0000256" key="2">
    <source>
        <dbReference type="ARBA" id="ARBA00022741"/>
    </source>
</evidence>
<keyword evidence="7" id="KW-1185">Reference proteome</keyword>
<dbReference type="CDD" id="cd00180">
    <property type="entry name" value="PKc"/>
    <property type="match status" value="1"/>
</dbReference>
<dbReference type="EMBL" id="CAJJDN010000096">
    <property type="protein sequence ID" value="CAD8110684.1"/>
    <property type="molecule type" value="Genomic_DNA"/>
</dbReference>
<dbReference type="GO" id="GO:0000407">
    <property type="term" value="C:phagophore assembly site"/>
    <property type="evidence" value="ECO:0007669"/>
    <property type="project" value="TreeGrafter"/>
</dbReference>
<dbReference type="InterPro" id="IPR045269">
    <property type="entry name" value="Atg1-like"/>
</dbReference>
<reference evidence="6" key="1">
    <citation type="submission" date="2021-01" db="EMBL/GenBank/DDBJ databases">
        <authorList>
            <consortium name="Genoscope - CEA"/>
            <person name="William W."/>
        </authorList>
    </citation>
    <scope>NUCLEOTIDE SEQUENCE</scope>
</reference>
<evidence type="ECO:0000256" key="3">
    <source>
        <dbReference type="ARBA" id="ARBA00022777"/>
    </source>
</evidence>
<dbReference type="GO" id="GO:0000045">
    <property type="term" value="P:autophagosome assembly"/>
    <property type="evidence" value="ECO:0007669"/>
    <property type="project" value="TreeGrafter"/>
</dbReference>
<comment type="caution">
    <text evidence="6">The sequence shown here is derived from an EMBL/GenBank/DDBJ whole genome shotgun (WGS) entry which is preliminary data.</text>
</comment>
<feature type="domain" description="Protein kinase" evidence="5">
    <location>
        <begin position="18"/>
        <end position="295"/>
    </location>
</feature>
<dbReference type="AlphaFoldDB" id="A0A8S1Q695"/>